<evidence type="ECO:0000256" key="2">
    <source>
        <dbReference type="ARBA" id="ARBA00022801"/>
    </source>
</evidence>
<dbReference type="InterPro" id="IPR029058">
    <property type="entry name" value="AB_hydrolase_fold"/>
</dbReference>
<sequence length="265" mass="28513">MTSTSGAQGVKPTILTFHGSGSNAMVHQVQLARLTRVLGPDFNLESLEAPFPSQAGPGVLPFFDGCGPFKRWIKVTATVTEMKNGSSTNALPTEVEDLVRTAVKRIQASGGRVAGLIGFSQGTRVVAGLLKCAEIIKVLKQKDEAALAGKDLDWCNWGFAISVCGSYPPPLLAPSVTAVLAASSLSETEQKELIGSKITTPVFHVQGEQDEWKWASELLIENCYDVQEGKSVVKEWTMGHHYPVQVEESEEIGQWASQTTKAVEA</sequence>
<dbReference type="EMBL" id="KB908493">
    <property type="protein sequence ID" value="EOA90134.1"/>
    <property type="molecule type" value="Genomic_DNA"/>
</dbReference>
<accession>R0KM28</accession>
<dbReference type="OrthoDB" id="414698at2759"/>
<reference evidence="4 5" key="2">
    <citation type="journal article" date="2013" name="PLoS Genet.">
        <title>Comparative genome structure, secondary metabolite, and effector coding capacity across Cochliobolus pathogens.</title>
        <authorList>
            <person name="Condon B.J."/>
            <person name="Leng Y."/>
            <person name="Wu D."/>
            <person name="Bushley K.E."/>
            <person name="Ohm R.A."/>
            <person name="Otillar R."/>
            <person name="Martin J."/>
            <person name="Schackwitz W."/>
            <person name="Grimwood J."/>
            <person name="MohdZainudin N."/>
            <person name="Xue C."/>
            <person name="Wang R."/>
            <person name="Manning V.A."/>
            <person name="Dhillon B."/>
            <person name="Tu Z.J."/>
            <person name="Steffenson B.J."/>
            <person name="Salamov A."/>
            <person name="Sun H."/>
            <person name="Lowry S."/>
            <person name="LaButti K."/>
            <person name="Han J."/>
            <person name="Copeland A."/>
            <person name="Lindquist E."/>
            <person name="Barry K."/>
            <person name="Schmutz J."/>
            <person name="Baker S.E."/>
            <person name="Ciuffetti L.M."/>
            <person name="Grigoriev I.V."/>
            <person name="Zhong S."/>
            <person name="Turgeon B.G."/>
        </authorList>
    </citation>
    <scope>NUCLEOTIDE SEQUENCE [LARGE SCALE GENOMIC DNA]</scope>
    <source>
        <strain evidence="5">28A</strain>
    </source>
</reference>
<dbReference type="HOGENOM" id="CLU_051938_0_2_1"/>
<comment type="similarity">
    <text evidence="1">Belongs to the LovG family.</text>
</comment>
<dbReference type="PANTHER" id="PTHR48070">
    <property type="entry name" value="ESTERASE OVCA2"/>
    <property type="match status" value="1"/>
</dbReference>
<evidence type="ECO:0000256" key="1">
    <source>
        <dbReference type="ARBA" id="ARBA00005863"/>
    </source>
</evidence>
<dbReference type="InterPro" id="IPR005645">
    <property type="entry name" value="FSH-like_dom"/>
</dbReference>
<organism evidence="4 5">
    <name type="scientific">Exserohilum turcicum (strain 28A)</name>
    <name type="common">Northern leaf blight fungus</name>
    <name type="synonym">Setosphaeria turcica</name>
    <dbReference type="NCBI Taxonomy" id="671987"/>
    <lineage>
        <taxon>Eukaryota</taxon>
        <taxon>Fungi</taxon>
        <taxon>Dikarya</taxon>
        <taxon>Ascomycota</taxon>
        <taxon>Pezizomycotina</taxon>
        <taxon>Dothideomycetes</taxon>
        <taxon>Pleosporomycetidae</taxon>
        <taxon>Pleosporales</taxon>
        <taxon>Pleosporineae</taxon>
        <taxon>Pleosporaceae</taxon>
        <taxon>Exserohilum</taxon>
    </lineage>
</organism>
<dbReference type="Gene3D" id="3.40.50.1820">
    <property type="entry name" value="alpha/beta hydrolase"/>
    <property type="match status" value="1"/>
</dbReference>
<dbReference type="Proteomes" id="UP000016935">
    <property type="component" value="Unassembled WGS sequence"/>
</dbReference>
<dbReference type="eggNOG" id="KOG2551">
    <property type="taxonomic scope" value="Eukaryota"/>
</dbReference>
<dbReference type="AlphaFoldDB" id="R0KM28"/>
<evidence type="ECO:0000313" key="4">
    <source>
        <dbReference type="EMBL" id="EOA90134.1"/>
    </source>
</evidence>
<dbReference type="GeneID" id="19404184"/>
<gene>
    <name evidence="4" type="ORF">SETTUDRAFT_36785</name>
</gene>
<dbReference type="GO" id="GO:0005737">
    <property type="term" value="C:cytoplasm"/>
    <property type="evidence" value="ECO:0007669"/>
    <property type="project" value="TreeGrafter"/>
</dbReference>
<dbReference type="RefSeq" id="XP_008021879.1">
    <property type="nucleotide sequence ID" value="XM_008023688.1"/>
</dbReference>
<feature type="domain" description="Serine hydrolase" evidence="3">
    <location>
        <begin position="11"/>
        <end position="250"/>
    </location>
</feature>
<reference evidence="4 5" key="1">
    <citation type="journal article" date="2012" name="PLoS Pathog.">
        <title>Diverse lifestyles and strategies of plant pathogenesis encoded in the genomes of eighteen Dothideomycetes fungi.</title>
        <authorList>
            <person name="Ohm R.A."/>
            <person name="Feau N."/>
            <person name="Henrissat B."/>
            <person name="Schoch C.L."/>
            <person name="Horwitz B.A."/>
            <person name="Barry K.W."/>
            <person name="Condon B.J."/>
            <person name="Copeland A.C."/>
            <person name="Dhillon B."/>
            <person name="Glaser F."/>
            <person name="Hesse C.N."/>
            <person name="Kosti I."/>
            <person name="LaButti K."/>
            <person name="Lindquist E.A."/>
            <person name="Lucas S."/>
            <person name="Salamov A.A."/>
            <person name="Bradshaw R.E."/>
            <person name="Ciuffetti L."/>
            <person name="Hamelin R.C."/>
            <person name="Kema G.H.J."/>
            <person name="Lawrence C."/>
            <person name="Scott J.A."/>
            <person name="Spatafora J.W."/>
            <person name="Turgeon B.G."/>
            <person name="de Wit P.J.G.M."/>
            <person name="Zhong S."/>
            <person name="Goodwin S.B."/>
            <person name="Grigoriev I.V."/>
        </authorList>
    </citation>
    <scope>NUCLEOTIDE SEQUENCE [LARGE SCALE GENOMIC DNA]</scope>
    <source>
        <strain evidence="5">28A</strain>
    </source>
</reference>
<evidence type="ECO:0000313" key="5">
    <source>
        <dbReference type="Proteomes" id="UP000016935"/>
    </source>
</evidence>
<evidence type="ECO:0000259" key="3">
    <source>
        <dbReference type="Pfam" id="PF03959"/>
    </source>
</evidence>
<dbReference type="GO" id="GO:0016787">
    <property type="term" value="F:hydrolase activity"/>
    <property type="evidence" value="ECO:0007669"/>
    <property type="project" value="UniProtKB-KW"/>
</dbReference>
<dbReference type="InterPro" id="IPR050593">
    <property type="entry name" value="LovG"/>
</dbReference>
<dbReference type="STRING" id="671987.R0KM28"/>
<protein>
    <recommendedName>
        <fullName evidence="3">Serine hydrolase domain-containing protein</fullName>
    </recommendedName>
</protein>
<dbReference type="GO" id="GO:0005634">
    <property type="term" value="C:nucleus"/>
    <property type="evidence" value="ECO:0007669"/>
    <property type="project" value="TreeGrafter"/>
</dbReference>
<dbReference type="GO" id="GO:0044550">
    <property type="term" value="P:secondary metabolite biosynthetic process"/>
    <property type="evidence" value="ECO:0007669"/>
    <property type="project" value="TreeGrafter"/>
</dbReference>
<name>R0KM28_EXST2</name>
<dbReference type="PANTHER" id="PTHR48070:SF3">
    <property type="entry name" value="ESTERASE DBAE-RELATED"/>
    <property type="match status" value="1"/>
</dbReference>
<keyword evidence="2" id="KW-0378">Hydrolase</keyword>
<keyword evidence="5" id="KW-1185">Reference proteome</keyword>
<dbReference type="SUPFAM" id="SSF53474">
    <property type="entry name" value="alpha/beta-Hydrolases"/>
    <property type="match status" value="1"/>
</dbReference>
<dbReference type="Pfam" id="PF03959">
    <property type="entry name" value="FSH1"/>
    <property type="match status" value="1"/>
</dbReference>
<proteinExistence type="inferred from homology"/>